<comment type="caution">
    <text evidence="1">The sequence shown here is derived from an EMBL/GenBank/DDBJ whole genome shotgun (WGS) entry which is preliminary data.</text>
</comment>
<sequence>MNSIQQTYGTSSAPFLWVRCLHHEVIMNDFYVDDLLSGSNEASELIQLQRDVNSILGLRV</sequence>
<evidence type="ECO:0000313" key="1">
    <source>
        <dbReference type="EMBL" id="KAJ8977631.1"/>
    </source>
</evidence>
<evidence type="ECO:0008006" key="3">
    <source>
        <dbReference type="Google" id="ProtNLM"/>
    </source>
</evidence>
<keyword evidence="2" id="KW-1185">Reference proteome</keyword>
<proteinExistence type="predicted"/>
<name>A0ABQ9JHG3_9CUCU</name>
<protein>
    <recommendedName>
        <fullName evidence="3">Reverse transcriptase Ty1/copia-type domain-containing protein</fullName>
    </recommendedName>
</protein>
<dbReference type="Proteomes" id="UP001162164">
    <property type="component" value="Unassembled WGS sequence"/>
</dbReference>
<dbReference type="EMBL" id="JAPWTJ010000525">
    <property type="protein sequence ID" value="KAJ8977631.1"/>
    <property type="molecule type" value="Genomic_DNA"/>
</dbReference>
<accession>A0ABQ9JHG3</accession>
<organism evidence="1 2">
    <name type="scientific">Molorchus minor</name>
    <dbReference type="NCBI Taxonomy" id="1323400"/>
    <lineage>
        <taxon>Eukaryota</taxon>
        <taxon>Metazoa</taxon>
        <taxon>Ecdysozoa</taxon>
        <taxon>Arthropoda</taxon>
        <taxon>Hexapoda</taxon>
        <taxon>Insecta</taxon>
        <taxon>Pterygota</taxon>
        <taxon>Neoptera</taxon>
        <taxon>Endopterygota</taxon>
        <taxon>Coleoptera</taxon>
        <taxon>Polyphaga</taxon>
        <taxon>Cucujiformia</taxon>
        <taxon>Chrysomeloidea</taxon>
        <taxon>Cerambycidae</taxon>
        <taxon>Lamiinae</taxon>
        <taxon>Monochamini</taxon>
        <taxon>Molorchus</taxon>
    </lineage>
</organism>
<reference evidence="1" key="1">
    <citation type="journal article" date="2023" name="Insect Mol. Biol.">
        <title>Genome sequencing provides insights into the evolution of gene families encoding plant cell wall-degrading enzymes in longhorned beetles.</title>
        <authorList>
            <person name="Shin N.R."/>
            <person name="Okamura Y."/>
            <person name="Kirsch R."/>
            <person name="Pauchet Y."/>
        </authorList>
    </citation>
    <scope>NUCLEOTIDE SEQUENCE</scope>
    <source>
        <strain evidence="1">MMC_N1</strain>
    </source>
</reference>
<gene>
    <name evidence="1" type="ORF">NQ317_010252</name>
</gene>
<evidence type="ECO:0000313" key="2">
    <source>
        <dbReference type="Proteomes" id="UP001162164"/>
    </source>
</evidence>